<evidence type="ECO:0008006" key="12">
    <source>
        <dbReference type="Google" id="ProtNLM"/>
    </source>
</evidence>
<dbReference type="GO" id="GO:0006082">
    <property type="term" value="P:organic acid metabolic process"/>
    <property type="evidence" value="ECO:0007669"/>
    <property type="project" value="TreeGrafter"/>
</dbReference>
<evidence type="ECO:0000256" key="3">
    <source>
        <dbReference type="ARBA" id="ARBA00022723"/>
    </source>
</evidence>
<protein>
    <recommendedName>
        <fullName evidence="12">Cytochrome P450</fullName>
    </recommendedName>
</protein>
<keyword evidence="5 7" id="KW-0408">Iron</keyword>
<dbReference type="PRINTS" id="PR00385">
    <property type="entry name" value="P450"/>
</dbReference>
<evidence type="ECO:0000256" key="2">
    <source>
        <dbReference type="ARBA" id="ARBA00010617"/>
    </source>
</evidence>
<evidence type="ECO:0000256" key="5">
    <source>
        <dbReference type="ARBA" id="ARBA00023004"/>
    </source>
</evidence>
<dbReference type="InterPro" id="IPR050182">
    <property type="entry name" value="Cytochrome_P450_fam2"/>
</dbReference>
<keyword evidence="4 8" id="KW-0560">Oxidoreductase</keyword>
<dbReference type="EMBL" id="CAJHNH020004824">
    <property type="protein sequence ID" value="CAG5131720.1"/>
    <property type="molecule type" value="Genomic_DNA"/>
</dbReference>
<dbReference type="PRINTS" id="PR00463">
    <property type="entry name" value="EP450I"/>
</dbReference>
<evidence type="ECO:0000256" key="7">
    <source>
        <dbReference type="PIRSR" id="PIRSR602401-1"/>
    </source>
</evidence>
<comment type="similarity">
    <text evidence="2 8">Belongs to the cytochrome P450 family.</text>
</comment>
<dbReference type="GO" id="GO:0016712">
    <property type="term" value="F:oxidoreductase activity, acting on paired donors, with incorporation or reduction of molecular oxygen, reduced flavin or flavoprotein as one donor, and incorporation of one atom of oxygen"/>
    <property type="evidence" value="ECO:0007669"/>
    <property type="project" value="TreeGrafter"/>
</dbReference>
<evidence type="ECO:0000313" key="10">
    <source>
        <dbReference type="EMBL" id="CAG5131720.1"/>
    </source>
</evidence>
<feature type="binding site" description="axial binding residue" evidence="7">
    <location>
        <position position="445"/>
    </location>
    <ligand>
        <name>heme</name>
        <dbReference type="ChEBI" id="CHEBI:30413"/>
    </ligand>
    <ligandPart>
        <name>Fe</name>
        <dbReference type="ChEBI" id="CHEBI:18248"/>
    </ligandPart>
</feature>
<organism evidence="10 11">
    <name type="scientific">Candidula unifasciata</name>
    <dbReference type="NCBI Taxonomy" id="100452"/>
    <lineage>
        <taxon>Eukaryota</taxon>
        <taxon>Metazoa</taxon>
        <taxon>Spiralia</taxon>
        <taxon>Lophotrochozoa</taxon>
        <taxon>Mollusca</taxon>
        <taxon>Gastropoda</taxon>
        <taxon>Heterobranchia</taxon>
        <taxon>Euthyneura</taxon>
        <taxon>Panpulmonata</taxon>
        <taxon>Eupulmonata</taxon>
        <taxon>Stylommatophora</taxon>
        <taxon>Helicina</taxon>
        <taxon>Helicoidea</taxon>
        <taxon>Geomitridae</taxon>
        <taxon>Candidula</taxon>
    </lineage>
</organism>
<keyword evidence="9" id="KW-1133">Transmembrane helix</keyword>
<keyword evidence="11" id="KW-1185">Reference proteome</keyword>
<reference evidence="10" key="1">
    <citation type="submission" date="2021-04" db="EMBL/GenBank/DDBJ databases">
        <authorList>
            <consortium name="Molecular Ecology Group"/>
        </authorList>
    </citation>
    <scope>NUCLEOTIDE SEQUENCE</scope>
</reference>
<evidence type="ECO:0000256" key="6">
    <source>
        <dbReference type="ARBA" id="ARBA00023033"/>
    </source>
</evidence>
<keyword evidence="6 8" id="KW-0503">Monooxygenase</keyword>
<accession>A0A8S3ZUU1</accession>
<sequence>MIDISMSWLLLATLSSLTILWVWIKTRFPYSKLNIPPFPVQPWLLVGHFPAMFGNLRDKLKEWRQTGGDIYSLVLGGELHIVVNDFDAIKDILTKQADKIVNLPKTFAEEVLQEHNTGIISGRDDNWKEQRTISLSILRSFGMGKNIMADKIGEEVAVIIDKLAALRGEPTDVRFLLNISVSNVICSVTVGKRFEHDDPYFCNLIAQVNCLMKHLNAVVLLTPFKQLYYLPGDIFKAKKWVKATHEVNEMFSKAFVSKLKTDFSEDQEADNFVVAYLQEMKKKNTKGANSKLDERNLIAIIRTLFLAGTETTSTTILWCLLYMLHHPEVQNKVYQEIEAHVGTTRVPNMSDKPRLVYLSAVIMETQRLASIALTGLRREVSKTFEYRGFTFPKGSIIWPVLDSVHHDKNIWGDPETFRPQRFIDDNGALINHEKLIPFSIGRRACLGESLARMELYLFLSAMFQRFIFEPADGSGQLPTLKENFGGTMVPFPFQLRFIKRRC</sequence>
<keyword evidence="9" id="KW-0812">Transmembrane</keyword>
<dbReference type="FunFam" id="1.10.630.10:FF:000036">
    <property type="entry name" value="CYtochrome P450 family"/>
    <property type="match status" value="1"/>
</dbReference>
<keyword evidence="9" id="KW-0472">Membrane</keyword>
<dbReference type="InterPro" id="IPR002401">
    <property type="entry name" value="Cyt_P450_E_grp-I"/>
</dbReference>
<dbReference type="PANTHER" id="PTHR24300:SF375">
    <property type="entry name" value="CYTOCHROME P450 FAMILY"/>
    <property type="match status" value="1"/>
</dbReference>
<name>A0A8S3ZUU1_9EUPU</name>
<dbReference type="GO" id="GO:0005737">
    <property type="term" value="C:cytoplasm"/>
    <property type="evidence" value="ECO:0007669"/>
    <property type="project" value="TreeGrafter"/>
</dbReference>
<dbReference type="Gene3D" id="1.10.630.10">
    <property type="entry name" value="Cytochrome P450"/>
    <property type="match status" value="1"/>
</dbReference>
<dbReference type="GO" id="GO:0005506">
    <property type="term" value="F:iron ion binding"/>
    <property type="evidence" value="ECO:0007669"/>
    <property type="project" value="InterPro"/>
</dbReference>
<dbReference type="Pfam" id="PF00067">
    <property type="entry name" value="p450"/>
    <property type="match status" value="1"/>
</dbReference>
<dbReference type="OrthoDB" id="6081913at2759"/>
<dbReference type="AlphaFoldDB" id="A0A8S3ZUU1"/>
<dbReference type="PANTHER" id="PTHR24300">
    <property type="entry name" value="CYTOCHROME P450 508A4-RELATED"/>
    <property type="match status" value="1"/>
</dbReference>
<dbReference type="GO" id="GO:0006805">
    <property type="term" value="P:xenobiotic metabolic process"/>
    <property type="evidence" value="ECO:0007669"/>
    <property type="project" value="TreeGrafter"/>
</dbReference>
<keyword evidence="3 7" id="KW-0479">Metal-binding</keyword>
<dbReference type="SUPFAM" id="SSF48264">
    <property type="entry name" value="Cytochrome P450"/>
    <property type="match status" value="1"/>
</dbReference>
<dbReference type="InterPro" id="IPR017972">
    <property type="entry name" value="Cyt_P450_CS"/>
</dbReference>
<keyword evidence="7 8" id="KW-0349">Heme</keyword>
<dbReference type="GO" id="GO:0020037">
    <property type="term" value="F:heme binding"/>
    <property type="evidence" value="ECO:0007669"/>
    <property type="project" value="InterPro"/>
</dbReference>
<dbReference type="InterPro" id="IPR036396">
    <property type="entry name" value="Cyt_P450_sf"/>
</dbReference>
<proteinExistence type="inferred from homology"/>
<dbReference type="PROSITE" id="PS00086">
    <property type="entry name" value="CYTOCHROME_P450"/>
    <property type="match status" value="1"/>
</dbReference>
<evidence type="ECO:0000313" key="11">
    <source>
        <dbReference type="Proteomes" id="UP000678393"/>
    </source>
</evidence>
<evidence type="ECO:0000256" key="4">
    <source>
        <dbReference type="ARBA" id="ARBA00023002"/>
    </source>
</evidence>
<comment type="caution">
    <text evidence="10">The sequence shown here is derived from an EMBL/GenBank/DDBJ whole genome shotgun (WGS) entry which is preliminary data.</text>
</comment>
<evidence type="ECO:0000256" key="1">
    <source>
        <dbReference type="ARBA" id="ARBA00001971"/>
    </source>
</evidence>
<gene>
    <name evidence="10" type="ORF">CUNI_LOCUS17278</name>
</gene>
<evidence type="ECO:0000256" key="8">
    <source>
        <dbReference type="RuleBase" id="RU000461"/>
    </source>
</evidence>
<evidence type="ECO:0000256" key="9">
    <source>
        <dbReference type="SAM" id="Phobius"/>
    </source>
</evidence>
<feature type="transmembrane region" description="Helical" evidence="9">
    <location>
        <begin position="6"/>
        <end position="24"/>
    </location>
</feature>
<comment type="cofactor">
    <cofactor evidence="1 7">
        <name>heme</name>
        <dbReference type="ChEBI" id="CHEBI:30413"/>
    </cofactor>
</comment>
<dbReference type="Proteomes" id="UP000678393">
    <property type="component" value="Unassembled WGS sequence"/>
</dbReference>
<dbReference type="InterPro" id="IPR001128">
    <property type="entry name" value="Cyt_P450"/>
</dbReference>